<dbReference type="SUPFAM" id="SSF53335">
    <property type="entry name" value="S-adenosyl-L-methionine-dependent methyltransferases"/>
    <property type="match status" value="1"/>
</dbReference>
<dbReference type="AlphaFoldDB" id="A0A2M7FD36"/>
<sequence>MTEEQKAYKVVYKVTDEDPYSVYCTTYQMRNFYKQFADGFFSKLDVMNYIQHCSMINLLKKGDVVLDMCCGRGLVLPLLRYQNRISAYYGFDISEKNLGEQLRWSGAKRIDNVEEYYPFEVKHIKGKAEDAASLLDEEMFDVIFYTSSIEHMQKESGIKSLEVCFKLLKHGGRMFFSTPNTTDKEDKYDTHYAAHLYEWDKDEVITELTKAGFVIEKSIGLVCSAKAAEEYFESPEGKKNYQ</sequence>
<evidence type="ECO:0000313" key="1">
    <source>
        <dbReference type="EMBL" id="PIV86911.1"/>
    </source>
</evidence>
<evidence type="ECO:0000313" key="2">
    <source>
        <dbReference type="Proteomes" id="UP000228497"/>
    </source>
</evidence>
<dbReference type="InterPro" id="IPR029063">
    <property type="entry name" value="SAM-dependent_MTases_sf"/>
</dbReference>
<organism evidence="1 2">
    <name type="scientific">Candidatus Kaiserbacteria bacterium CG17_big_fil_post_rev_8_21_14_2_50_51_7</name>
    <dbReference type="NCBI Taxonomy" id="1974613"/>
    <lineage>
        <taxon>Bacteria</taxon>
        <taxon>Candidatus Kaiseribacteriota</taxon>
    </lineage>
</organism>
<feature type="non-terminal residue" evidence="1">
    <location>
        <position position="242"/>
    </location>
</feature>
<evidence type="ECO:0008006" key="3">
    <source>
        <dbReference type="Google" id="ProtNLM"/>
    </source>
</evidence>
<accession>A0A2M7FD36</accession>
<proteinExistence type="predicted"/>
<dbReference type="Gene3D" id="3.40.50.150">
    <property type="entry name" value="Vaccinia Virus protein VP39"/>
    <property type="match status" value="1"/>
</dbReference>
<dbReference type="EMBL" id="PFFD01000120">
    <property type="protein sequence ID" value="PIV86911.1"/>
    <property type="molecule type" value="Genomic_DNA"/>
</dbReference>
<dbReference type="Pfam" id="PF13489">
    <property type="entry name" value="Methyltransf_23"/>
    <property type="match status" value="1"/>
</dbReference>
<reference evidence="2" key="1">
    <citation type="submission" date="2017-09" db="EMBL/GenBank/DDBJ databases">
        <title>Depth-based differentiation of microbial function through sediment-hosted aquifers and enrichment of novel symbionts in the deep terrestrial subsurface.</title>
        <authorList>
            <person name="Probst A.J."/>
            <person name="Ladd B."/>
            <person name="Jarett J.K."/>
            <person name="Geller-Mcgrath D.E."/>
            <person name="Sieber C.M.K."/>
            <person name="Emerson J.B."/>
            <person name="Anantharaman K."/>
            <person name="Thomas B.C."/>
            <person name="Malmstrom R."/>
            <person name="Stieglmeier M."/>
            <person name="Klingl A."/>
            <person name="Woyke T."/>
            <person name="Ryan C.M."/>
            <person name="Banfield J.F."/>
        </authorList>
    </citation>
    <scope>NUCLEOTIDE SEQUENCE [LARGE SCALE GENOMIC DNA]</scope>
</reference>
<dbReference type="Proteomes" id="UP000228497">
    <property type="component" value="Unassembled WGS sequence"/>
</dbReference>
<dbReference type="CDD" id="cd02440">
    <property type="entry name" value="AdoMet_MTases"/>
    <property type="match status" value="1"/>
</dbReference>
<comment type="caution">
    <text evidence="1">The sequence shown here is derived from an EMBL/GenBank/DDBJ whole genome shotgun (WGS) entry which is preliminary data.</text>
</comment>
<gene>
    <name evidence="1" type="ORF">COW49_02635</name>
</gene>
<dbReference type="PANTHER" id="PTHR43861">
    <property type="entry name" value="TRANS-ACONITATE 2-METHYLTRANSFERASE-RELATED"/>
    <property type="match status" value="1"/>
</dbReference>
<protein>
    <recommendedName>
        <fullName evidence="3">Methyltransferase type 11 domain-containing protein</fullName>
    </recommendedName>
</protein>
<name>A0A2M7FD36_9BACT</name>